<feature type="compositionally biased region" description="Basic and acidic residues" evidence="1">
    <location>
        <begin position="7"/>
        <end position="62"/>
    </location>
</feature>
<accession>A0A9Q1IG27</accession>
<protein>
    <submittedName>
        <fullName evidence="2">Uncharacterized protein</fullName>
    </submittedName>
</protein>
<feature type="region of interest" description="Disordered" evidence="1">
    <location>
        <begin position="1"/>
        <end position="79"/>
    </location>
</feature>
<gene>
    <name evidence="2" type="ORF">SKAU_G00351610</name>
</gene>
<evidence type="ECO:0000256" key="1">
    <source>
        <dbReference type="SAM" id="MobiDB-lite"/>
    </source>
</evidence>
<proteinExistence type="predicted"/>
<dbReference type="EMBL" id="JAINUF010000016">
    <property type="protein sequence ID" value="KAJ8340528.1"/>
    <property type="molecule type" value="Genomic_DNA"/>
</dbReference>
<keyword evidence="3" id="KW-1185">Reference proteome</keyword>
<dbReference type="AlphaFoldDB" id="A0A9Q1IG27"/>
<reference evidence="2" key="1">
    <citation type="journal article" date="2023" name="Science">
        <title>Genome structures resolve the early diversification of teleost fishes.</title>
        <authorList>
            <person name="Parey E."/>
            <person name="Louis A."/>
            <person name="Montfort J."/>
            <person name="Bouchez O."/>
            <person name="Roques C."/>
            <person name="Iampietro C."/>
            <person name="Lluch J."/>
            <person name="Castinel A."/>
            <person name="Donnadieu C."/>
            <person name="Desvignes T."/>
            <person name="Floi Bucao C."/>
            <person name="Jouanno E."/>
            <person name="Wen M."/>
            <person name="Mejri S."/>
            <person name="Dirks R."/>
            <person name="Jansen H."/>
            <person name="Henkel C."/>
            <person name="Chen W.J."/>
            <person name="Zahm M."/>
            <person name="Cabau C."/>
            <person name="Klopp C."/>
            <person name="Thompson A.W."/>
            <person name="Robinson-Rechavi M."/>
            <person name="Braasch I."/>
            <person name="Lecointre G."/>
            <person name="Bobe J."/>
            <person name="Postlethwait J.H."/>
            <person name="Berthelot C."/>
            <person name="Roest Crollius H."/>
            <person name="Guiguen Y."/>
        </authorList>
    </citation>
    <scope>NUCLEOTIDE SEQUENCE</scope>
    <source>
        <strain evidence="2">WJC10195</strain>
    </source>
</reference>
<evidence type="ECO:0000313" key="3">
    <source>
        <dbReference type="Proteomes" id="UP001152622"/>
    </source>
</evidence>
<dbReference type="OrthoDB" id="411524at2759"/>
<evidence type="ECO:0000313" key="2">
    <source>
        <dbReference type="EMBL" id="KAJ8340528.1"/>
    </source>
</evidence>
<dbReference type="Proteomes" id="UP001152622">
    <property type="component" value="Chromosome 16"/>
</dbReference>
<name>A0A9Q1IG27_SYNKA</name>
<organism evidence="2 3">
    <name type="scientific">Synaphobranchus kaupii</name>
    <name type="common">Kaup's arrowtooth eel</name>
    <dbReference type="NCBI Taxonomy" id="118154"/>
    <lineage>
        <taxon>Eukaryota</taxon>
        <taxon>Metazoa</taxon>
        <taxon>Chordata</taxon>
        <taxon>Craniata</taxon>
        <taxon>Vertebrata</taxon>
        <taxon>Euteleostomi</taxon>
        <taxon>Actinopterygii</taxon>
        <taxon>Neopterygii</taxon>
        <taxon>Teleostei</taxon>
        <taxon>Anguilliformes</taxon>
        <taxon>Synaphobranchidae</taxon>
        <taxon>Synaphobranchus</taxon>
    </lineage>
</organism>
<comment type="caution">
    <text evidence="2">The sequence shown here is derived from an EMBL/GenBank/DDBJ whole genome shotgun (WGS) entry which is preliminary data.</text>
</comment>
<sequence length="140" mass="16131">MPGVEPEGAKQRRRDETGEARYGTRERHLTRQRHRYPESSGKKPVRRREDKQPKIKKEEKKNQRWVSPGRKNAGCSGTPESWFSKWSRWRAEEKESGVVDSQAHEAAFEDTPKGLRAQACSRREGERAVITFESAVTSPP</sequence>